<sequence>VIKQQTLRTRRLFRDNNRALVVAMDHARVFDTLTGLKDSNNIIKTVISAGADAILTPYGSTSIAAEVLGNGGCWLSVDVTPETVVPIVEMALRLGVDGIKVEAYPWCTKDDDYFKRFSGTESVLNTVCLAGECQKWGLPLMVESIPGGWPKADMRTPEKVAAAARVASETGADYVKTFYTGDKKSFKEVLDNCSVPVLILGGPKIDTDLAILEMVHDAMDVGAAGITMGRNIWGHSNIEGITSALAEIIHNDASVESAYRLIQ</sequence>
<proteinExistence type="predicted"/>
<dbReference type="Gene3D" id="3.20.20.70">
    <property type="entry name" value="Aldolase class I"/>
    <property type="match status" value="1"/>
</dbReference>
<dbReference type="InterPro" id="IPR013785">
    <property type="entry name" value="Aldolase_TIM"/>
</dbReference>
<dbReference type="GO" id="GO:0004332">
    <property type="term" value="F:fructose-bisphosphate aldolase activity"/>
    <property type="evidence" value="ECO:0007669"/>
    <property type="project" value="InterPro"/>
</dbReference>
<feature type="non-terminal residue" evidence="1">
    <location>
        <position position="1"/>
    </location>
</feature>
<dbReference type="AlphaFoldDB" id="A0A381WTS5"/>
<dbReference type="PIRSF" id="PIRSF038992">
    <property type="entry name" value="Aldolase_Ia"/>
    <property type="match status" value="1"/>
</dbReference>
<protein>
    <recommendedName>
        <fullName evidence="2">Fructose-bisphosphate aldolase</fullName>
    </recommendedName>
</protein>
<dbReference type="SUPFAM" id="SSF51569">
    <property type="entry name" value="Aldolase"/>
    <property type="match status" value="1"/>
</dbReference>
<dbReference type="SMART" id="SM01133">
    <property type="entry name" value="DeoC"/>
    <property type="match status" value="1"/>
</dbReference>
<organism evidence="1">
    <name type="scientific">marine metagenome</name>
    <dbReference type="NCBI Taxonomy" id="408172"/>
    <lineage>
        <taxon>unclassified sequences</taxon>
        <taxon>metagenomes</taxon>
        <taxon>ecological metagenomes</taxon>
    </lineage>
</organism>
<accession>A0A381WTS5</accession>
<dbReference type="Pfam" id="PF01791">
    <property type="entry name" value="DeoC"/>
    <property type="match status" value="1"/>
</dbReference>
<dbReference type="InterPro" id="IPR041720">
    <property type="entry name" value="FbaB-like"/>
</dbReference>
<name>A0A381WTS5_9ZZZZ</name>
<reference evidence="1" key="1">
    <citation type="submission" date="2018-05" db="EMBL/GenBank/DDBJ databases">
        <authorList>
            <person name="Lanie J.A."/>
            <person name="Ng W.-L."/>
            <person name="Kazmierczak K.M."/>
            <person name="Andrzejewski T.M."/>
            <person name="Davidsen T.M."/>
            <person name="Wayne K.J."/>
            <person name="Tettelin H."/>
            <person name="Glass J.I."/>
            <person name="Rusch D."/>
            <person name="Podicherti R."/>
            <person name="Tsui H.-C.T."/>
            <person name="Winkler M.E."/>
        </authorList>
    </citation>
    <scope>NUCLEOTIDE SEQUENCE</scope>
</reference>
<dbReference type="PANTHER" id="PTHR47916:SF1">
    <property type="entry name" value="3-HYDROXY-5-PHOSPHONOOXYPENTANE-2,4-DIONE THIOLASE"/>
    <property type="match status" value="1"/>
</dbReference>
<evidence type="ECO:0008006" key="2">
    <source>
        <dbReference type="Google" id="ProtNLM"/>
    </source>
</evidence>
<gene>
    <name evidence="1" type="ORF">METZ01_LOCUS108522</name>
</gene>
<dbReference type="EMBL" id="UINC01012797">
    <property type="protein sequence ID" value="SVA55668.1"/>
    <property type="molecule type" value="Genomic_DNA"/>
</dbReference>
<dbReference type="InterPro" id="IPR002915">
    <property type="entry name" value="DeoC/FbaB/LacD_aldolase"/>
</dbReference>
<dbReference type="InterPro" id="IPR050456">
    <property type="entry name" value="DeoC/FbaB_aldolase"/>
</dbReference>
<dbReference type="PANTHER" id="PTHR47916">
    <property type="entry name" value="FRUCTOSE-BISPHOSPHATE ALDOLASE CLASS 1"/>
    <property type="match status" value="1"/>
</dbReference>
<evidence type="ECO:0000313" key="1">
    <source>
        <dbReference type="EMBL" id="SVA55668.1"/>
    </source>
</evidence>